<reference evidence="1 2" key="2">
    <citation type="journal article" date="2019" name="G3 (Bethesda)">
        <title>Hybrid Assembly of the Genome of the Entomopathogenic Nematode Steinernema carpocapsae Identifies the X-Chromosome.</title>
        <authorList>
            <person name="Serra L."/>
            <person name="Macchietto M."/>
            <person name="Macias-Munoz A."/>
            <person name="McGill C.J."/>
            <person name="Rodriguez I.M."/>
            <person name="Rodriguez B."/>
            <person name="Murad R."/>
            <person name="Mortazavi A."/>
        </authorList>
    </citation>
    <scope>NUCLEOTIDE SEQUENCE [LARGE SCALE GENOMIC DNA]</scope>
    <source>
        <strain evidence="1 2">ALL</strain>
    </source>
</reference>
<dbReference type="AlphaFoldDB" id="A0A4U5MFC4"/>
<dbReference type="SUPFAM" id="SSF55550">
    <property type="entry name" value="SH2 domain"/>
    <property type="match status" value="1"/>
</dbReference>
<comment type="caution">
    <text evidence="1">The sequence shown here is derived from an EMBL/GenBank/DDBJ whole genome shotgun (WGS) entry which is preliminary data.</text>
</comment>
<name>A0A4U5MFC4_STECR</name>
<dbReference type="EMBL" id="AZBU02000008">
    <property type="protein sequence ID" value="TKR67894.1"/>
    <property type="molecule type" value="Genomic_DNA"/>
</dbReference>
<gene>
    <name evidence="1" type="ORF">L596_023971</name>
</gene>
<dbReference type="PANTHER" id="PTHR31128">
    <property type="entry name" value="PROTEIN CBR-CLEC-135-RELATED"/>
    <property type="match status" value="1"/>
</dbReference>
<keyword evidence="2" id="KW-1185">Reference proteome</keyword>
<dbReference type="Proteomes" id="UP000298663">
    <property type="component" value="Unassembled WGS sequence"/>
</dbReference>
<dbReference type="CDD" id="cd00173">
    <property type="entry name" value="SH2"/>
    <property type="match status" value="1"/>
</dbReference>
<reference evidence="1 2" key="1">
    <citation type="journal article" date="2015" name="Genome Biol.">
        <title>Comparative genomics of Steinernema reveals deeply conserved gene regulatory networks.</title>
        <authorList>
            <person name="Dillman A.R."/>
            <person name="Macchietto M."/>
            <person name="Porter C.F."/>
            <person name="Rogers A."/>
            <person name="Williams B."/>
            <person name="Antoshechkin I."/>
            <person name="Lee M.M."/>
            <person name="Goodwin Z."/>
            <person name="Lu X."/>
            <person name="Lewis E.E."/>
            <person name="Goodrich-Blair H."/>
            <person name="Stock S.P."/>
            <person name="Adams B.J."/>
            <person name="Sternberg P.W."/>
            <person name="Mortazavi A."/>
        </authorList>
    </citation>
    <scope>NUCLEOTIDE SEQUENCE [LARGE SCALE GENOMIC DNA]</scope>
    <source>
        <strain evidence="1 2">ALL</strain>
    </source>
</reference>
<proteinExistence type="predicted"/>
<evidence type="ECO:0000313" key="1">
    <source>
        <dbReference type="EMBL" id="TKR67894.1"/>
    </source>
</evidence>
<accession>A0A4U5MFC4</accession>
<dbReference type="OrthoDB" id="5795861at2759"/>
<dbReference type="InterPro" id="IPR036860">
    <property type="entry name" value="SH2_dom_sf"/>
</dbReference>
<sequence length="250" mass="28133">MPRVGVGEDRGIESSSQGSRHLVTCCIHGKPCAIGMKHFERVRKSSSTSLPSTRYESVDEELSMVSAPGSSDYENLASLQTLLKNTKLGRLSPVKSPSLFSVMTAAAPKSVHDEKLTDIDGIPKKEVVAMYRQYYLGIQSARQAEKLLHARTDFRLYHRISHRSTLANMRTSLRLYIVYLNSNNEYRHFPIVERPSQSGDGHYLVVNYGNPHPHRFGSLPALLRHYTTYAHVSAISIEVFPDKEIYANVK</sequence>
<dbReference type="Gene3D" id="3.30.505.10">
    <property type="entry name" value="SH2 domain"/>
    <property type="match status" value="1"/>
</dbReference>
<dbReference type="PANTHER" id="PTHR31128:SF9">
    <property type="entry name" value="DUF3444 DOMAIN-CONTAINING PROTEIN-RELATED"/>
    <property type="match status" value="1"/>
</dbReference>
<organism evidence="1 2">
    <name type="scientific">Steinernema carpocapsae</name>
    <name type="common">Entomopathogenic nematode</name>
    <dbReference type="NCBI Taxonomy" id="34508"/>
    <lineage>
        <taxon>Eukaryota</taxon>
        <taxon>Metazoa</taxon>
        <taxon>Ecdysozoa</taxon>
        <taxon>Nematoda</taxon>
        <taxon>Chromadorea</taxon>
        <taxon>Rhabditida</taxon>
        <taxon>Tylenchina</taxon>
        <taxon>Panagrolaimomorpha</taxon>
        <taxon>Strongyloidoidea</taxon>
        <taxon>Steinernematidae</taxon>
        <taxon>Steinernema</taxon>
    </lineage>
</organism>
<evidence type="ECO:0008006" key="3">
    <source>
        <dbReference type="Google" id="ProtNLM"/>
    </source>
</evidence>
<evidence type="ECO:0000313" key="2">
    <source>
        <dbReference type="Proteomes" id="UP000298663"/>
    </source>
</evidence>
<protein>
    <recommendedName>
        <fullName evidence="3">SH2 domain-containing protein</fullName>
    </recommendedName>
</protein>